<evidence type="ECO:0000313" key="8">
    <source>
        <dbReference type="EMBL" id="KXG47263.1"/>
    </source>
</evidence>
<keyword evidence="9" id="KW-1185">Reference proteome</keyword>
<evidence type="ECO:0000256" key="5">
    <source>
        <dbReference type="ARBA" id="ARBA00023002"/>
    </source>
</evidence>
<dbReference type="EMBL" id="LHQR01000065">
    <property type="protein sequence ID" value="KXG47263.1"/>
    <property type="molecule type" value="Genomic_DNA"/>
</dbReference>
<dbReference type="Pfam" id="PF07103">
    <property type="entry name" value="DUF1365"/>
    <property type="match status" value="1"/>
</dbReference>
<evidence type="ECO:0000256" key="3">
    <source>
        <dbReference type="ARBA" id="ARBA00022723"/>
    </source>
</evidence>
<evidence type="ECO:0000259" key="7">
    <source>
        <dbReference type="Pfam" id="PF08240"/>
    </source>
</evidence>
<keyword evidence="5" id="KW-0560">Oxidoreductase</keyword>
<keyword evidence="6" id="KW-1133">Transmembrane helix</keyword>
<dbReference type="InterPro" id="IPR011032">
    <property type="entry name" value="GroES-like_sf"/>
</dbReference>
<dbReference type="Gene3D" id="3.90.180.10">
    <property type="entry name" value="Medium-chain alcohol dehydrogenases, catalytic domain"/>
    <property type="match status" value="1"/>
</dbReference>
<feature type="transmembrane region" description="Helical" evidence="6">
    <location>
        <begin position="23"/>
        <end position="47"/>
    </location>
</feature>
<gene>
    <name evidence="8" type="ORF">PGRI_011330</name>
</gene>
<proteinExistence type="inferred from homology"/>
<accession>A0A135LE70</accession>
<feature type="domain" description="Alcohol dehydrogenase-like N-terminal" evidence="7">
    <location>
        <begin position="519"/>
        <end position="620"/>
    </location>
</feature>
<dbReference type="SUPFAM" id="SSF50129">
    <property type="entry name" value="GroES-like"/>
    <property type="match status" value="1"/>
</dbReference>
<dbReference type="STRING" id="5078.A0A135LE70"/>
<dbReference type="InterPro" id="IPR036291">
    <property type="entry name" value="NAD(P)-bd_dom_sf"/>
</dbReference>
<dbReference type="SUPFAM" id="SSF51735">
    <property type="entry name" value="NAD(P)-binding Rossmann-fold domains"/>
    <property type="match status" value="1"/>
</dbReference>
<keyword evidence="4" id="KW-0862">Zinc</keyword>
<comment type="caution">
    <text evidence="8">The sequence shown here is derived from an EMBL/GenBank/DDBJ whole genome shotgun (WGS) entry which is preliminary data.</text>
</comment>
<dbReference type="GO" id="GO:0005737">
    <property type="term" value="C:cytoplasm"/>
    <property type="evidence" value="ECO:0007669"/>
    <property type="project" value="TreeGrafter"/>
</dbReference>
<dbReference type="GO" id="GO:0004022">
    <property type="term" value="F:alcohol dehydrogenase (NAD+) activity"/>
    <property type="evidence" value="ECO:0007669"/>
    <property type="project" value="TreeGrafter"/>
</dbReference>
<dbReference type="InterPro" id="IPR002328">
    <property type="entry name" value="ADH_Zn_CS"/>
</dbReference>
<dbReference type="InterPro" id="IPR010775">
    <property type="entry name" value="DUF1365"/>
</dbReference>
<dbReference type="InterPro" id="IPR013154">
    <property type="entry name" value="ADH-like_N"/>
</dbReference>
<protein>
    <recommendedName>
        <fullName evidence="7">Alcohol dehydrogenase-like N-terminal domain-containing protein</fullName>
    </recommendedName>
</protein>
<dbReference type="PANTHER" id="PTHR42940">
    <property type="entry name" value="ALCOHOL DEHYDROGENASE 1-RELATED"/>
    <property type="match status" value="1"/>
</dbReference>
<sequence>MGFIKEIVYCVTLLGVQSGGLRFWAKAIVAFLGSVLLIATLALAGLLREDNEYGLRDKLDRFLRSQNKDPARWPYAYLMSVPRFLWWERSVVSFWYLYSPSQELDAVIMEINNSFDEKRNVIFQLKPESDKTLAEIDDSEREPIYLDKKKSVMSLPSMSSARFYKGVFEKRIFASPFERVEGSISTRFIDPLHISLHKPTVSIAKVASTGLAGESRMVTSISCKEPPIDPVNVTTAHLAKRIFLWTFPSTLTTPRIIYQALKFQYVQGVMHMMDRPTIQPGSVARHPTSIERRIEPFWRAFLSRCVESFPEPLELTYIPSTSISNDHVYFKSPASGMRLPGTVKYLTVEVVDPGFYARIINYPHIWEGISCEQEQKRSYADDTSSPLVVSDIQLLHTLVFSFQKKMAPIPVESGLTLTNILAWCRGSRSQMDSFVLSSTAPFLHPRYTDEYGYFNLGNYRTSISLLLNHSISPYRSCIPYIPRVLLYNQRYTMDVSFEVYRGSPSGQIISDTTTRILGPNEVYIEITHSGICGFLKSTQVLGHEGVGIIRRLGSNVTKVKVGDRVGFGYVRKVCGACDNCGIGWDQYCRSARNYGVCDFDVGTFSHGTVWDASCVFPIPDGYLSEDAAPLICAGAMVWNCLSHFGVWSTNRVGIMGVGGLGHLAIKLAAEMGCQVVFLSRSSDKKEDTLQYGAEEFLDHIDRFSFRPLKHLLLCGSHLGDLGL</sequence>
<evidence type="ECO:0000313" key="9">
    <source>
        <dbReference type="Proteomes" id="UP000070168"/>
    </source>
</evidence>
<comment type="cofactor">
    <cofactor evidence="1">
        <name>Zn(2+)</name>
        <dbReference type="ChEBI" id="CHEBI:29105"/>
    </cofactor>
</comment>
<keyword evidence="6" id="KW-0812">Transmembrane</keyword>
<dbReference type="GO" id="GO:0008270">
    <property type="term" value="F:zinc ion binding"/>
    <property type="evidence" value="ECO:0007669"/>
    <property type="project" value="InterPro"/>
</dbReference>
<dbReference type="Pfam" id="PF08240">
    <property type="entry name" value="ADH_N"/>
    <property type="match status" value="1"/>
</dbReference>
<dbReference type="Gene3D" id="3.40.50.720">
    <property type="entry name" value="NAD(P)-binding Rossmann-like Domain"/>
    <property type="match status" value="1"/>
</dbReference>
<evidence type="ECO:0000256" key="2">
    <source>
        <dbReference type="ARBA" id="ARBA00008072"/>
    </source>
</evidence>
<dbReference type="GeneID" id="63704146"/>
<evidence type="ECO:0000256" key="6">
    <source>
        <dbReference type="SAM" id="Phobius"/>
    </source>
</evidence>
<keyword evidence="6" id="KW-0472">Membrane</keyword>
<dbReference type="Proteomes" id="UP000070168">
    <property type="component" value="Unassembled WGS sequence"/>
</dbReference>
<evidence type="ECO:0000256" key="4">
    <source>
        <dbReference type="ARBA" id="ARBA00022833"/>
    </source>
</evidence>
<organism evidence="8 9">
    <name type="scientific">Penicillium patulum</name>
    <name type="common">Penicillium griseofulvum</name>
    <dbReference type="NCBI Taxonomy" id="5078"/>
    <lineage>
        <taxon>Eukaryota</taxon>
        <taxon>Fungi</taxon>
        <taxon>Dikarya</taxon>
        <taxon>Ascomycota</taxon>
        <taxon>Pezizomycotina</taxon>
        <taxon>Eurotiomycetes</taxon>
        <taxon>Eurotiomycetidae</taxon>
        <taxon>Eurotiales</taxon>
        <taxon>Aspergillaceae</taxon>
        <taxon>Penicillium</taxon>
    </lineage>
</organism>
<dbReference type="RefSeq" id="XP_040645799.1">
    <property type="nucleotide sequence ID" value="XM_040788846.1"/>
</dbReference>
<comment type="similarity">
    <text evidence="2">Belongs to the zinc-containing alcohol dehydrogenase family.</text>
</comment>
<reference evidence="8 9" key="1">
    <citation type="journal article" date="2016" name="BMC Genomics">
        <title>Genome sequencing and secondary metabolism of the postharvest pathogen Penicillium griseofulvum.</title>
        <authorList>
            <person name="Banani H."/>
            <person name="Marcet-Houben M."/>
            <person name="Ballester A.R."/>
            <person name="Abbruscato P."/>
            <person name="Gonzalez-Candelas L."/>
            <person name="Gabaldon T."/>
            <person name="Spadaro D."/>
        </authorList>
    </citation>
    <scope>NUCLEOTIDE SEQUENCE [LARGE SCALE GENOMIC DNA]</scope>
    <source>
        <strain evidence="8 9">PG3</strain>
    </source>
</reference>
<dbReference type="OrthoDB" id="3340520at2759"/>
<keyword evidence="3" id="KW-0479">Metal-binding</keyword>
<dbReference type="PANTHER" id="PTHR42940:SF5">
    <property type="entry name" value="ALCOHOL DEHYDROGENASE 2"/>
    <property type="match status" value="1"/>
</dbReference>
<evidence type="ECO:0000256" key="1">
    <source>
        <dbReference type="ARBA" id="ARBA00001947"/>
    </source>
</evidence>
<name>A0A135LE70_PENPA</name>
<dbReference type="AlphaFoldDB" id="A0A135LE70"/>
<dbReference type="PROSITE" id="PS00059">
    <property type="entry name" value="ADH_ZINC"/>
    <property type="match status" value="1"/>
</dbReference>